<evidence type="ECO:0000259" key="1">
    <source>
        <dbReference type="Pfam" id="PF18962"/>
    </source>
</evidence>
<protein>
    <recommendedName>
        <fullName evidence="1">Secretion system C-terminal sorting domain-containing protein</fullName>
    </recommendedName>
</protein>
<dbReference type="InterPro" id="IPR026444">
    <property type="entry name" value="Secre_tail"/>
</dbReference>
<accession>A0A645JRU7</accession>
<comment type="caution">
    <text evidence="2">The sequence shown here is derived from an EMBL/GenBank/DDBJ whole genome shotgun (WGS) entry which is preliminary data.</text>
</comment>
<dbReference type="NCBIfam" id="TIGR04183">
    <property type="entry name" value="Por_Secre_tail"/>
    <property type="match status" value="1"/>
</dbReference>
<sequence length="125" mass="13950">MEVTDNDGVAQNLVSFTFTKGATTQTLTPTTTNGFSNISIEWVPLNTAVDDVEASSVYQPYPNPATNKLFVNGNDIKRIDICNLDGKVILSSRLQEISVNLLPKGFYMVNIQTKNKNYIRKFLEE</sequence>
<evidence type="ECO:0000313" key="2">
    <source>
        <dbReference type="EMBL" id="MPN62864.1"/>
    </source>
</evidence>
<name>A0A645JRU7_9ZZZZ</name>
<feature type="domain" description="Secretion system C-terminal sorting" evidence="1">
    <location>
        <begin position="61"/>
        <end position="122"/>
    </location>
</feature>
<proteinExistence type="predicted"/>
<dbReference type="EMBL" id="VSSQ01141513">
    <property type="protein sequence ID" value="MPN62864.1"/>
    <property type="molecule type" value="Genomic_DNA"/>
</dbReference>
<reference evidence="2" key="1">
    <citation type="submission" date="2019-08" db="EMBL/GenBank/DDBJ databases">
        <authorList>
            <person name="Kucharzyk K."/>
            <person name="Murdoch R.W."/>
            <person name="Higgins S."/>
            <person name="Loffler F."/>
        </authorList>
    </citation>
    <scope>NUCLEOTIDE SEQUENCE</scope>
</reference>
<dbReference type="Pfam" id="PF18962">
    <property type="entry name" value="Por_Secre_tail"/>
    <property type="match status" value="1"/>
</dbReference>
<dbReference type="AlphaFoldDB" id="A0A645JRU7"/>
<organism evidence="2">
    <name type="scientific">bioreactor metagenome</name>
    <dbReference type="NCBI Taxonomy" id="1076179"/>
    <lineage>
        <taxon>unclassified sequences</taxon>
        <taxon>metagenomes</taxon>
        <taxon>ecological metagenomes</taxon>
    </lineage>
</organism>
<gene>
    <name evidence="2" type="ORF">SDC9_210617</name>
</gene>